<reference evidence="5" key="1">
    <citation type="submission" date="2022-05" db="EMBL/GenBank/DDBJ databases">
        <authorList>
            <person name="Pankratov T."/>
        </authorList>
    </citation>
    <scope>NUCLEOTIDE SEQUENCE</scope>
    <source>
        <strain evidence="5">BP6-180914</strain>
    </source>
</reference>
<name>A0AA41YZM6_9HYPH</name>
<evidence type="ECO:0000256" key="1">
    <source>
        <dbReference type="ARBA" id="ARBA00004418"/>
    </source>
</evidence>
<organism evidence="5 6">
    <name type="scientific">Lichenifustis flavocetrariae</name>
    <dbReference type="NCBI Taxonomy" id="2949735"/>
    <lineage>
        <taxon>Bacteria</taxon>
        <taxon>Pseudomonadati</taxon>
        <taxon>Pseudomonadota</taxon>
        <taxon>Alphaproteobacteria</taxon>
        <taxon>Hyphomicrobiales</taxon>
        <taxon>Lichenihabitantaceae</taxon>
        <taxon>Lichenifustis</taxon>
    </lineage>
</organism>
<dbReference type="AlphaFoldDB" id="A0AA41YZM6"/>
<proteinExistence type="predicted"/>
<dbReference type="InterPro" id="IPR006059">
    <property type="entry name" value="SBP"/>
</dbReference>
<keyword evidence="4" id="KW-0574">Periplasm</keyword>
<comment type="caution">
    <text evidence="5">The sequence shown here is derived from an EMBL/GenBank/DDBJ whole genome shotgun (WGS) entry which is preliminary data.</text>
</comment>
<evidence type="ECO:0000313" key="6">
    <source>
        <dbReference type="Proteomes" id="UP001165667"/>
    </source>
</evidence>
<dbReference type="Proteomes" id="UP001165667">
    <property type="component" value="Unassembled WGS sequence"/>
</dbReference>
<dbReference type="GO" id="GO:0015846">
    <property type="term" value="P:polyamine transport"/>
    <property type="evidence" value="ECO:0007669"/>
    <property type="project" value="InterPro"/>
</dbReference>
<comment type="subcellular location">
    <subcellularLocation>
        <location evidence="1">Periplasm</location>
    </subcellularLocation>
</comment>
<evidence type="ECO:0000256" key="2">
    <source>
        <dbReference type="ARBA" id="ARBA00022448"/>
    </source>
</evidence>
<dbReference type="PANTHER" id="PTHR30222:SF2">
    <property type="entry name" value="ABC TRANSPORTER SUBSTRATE-BINDING PROTEIN"/>
    <property type="match status" value="1"/>
</dbReference>
<accession>A0AA41YZM6</accession>
<evidence type="ECO:0000256" key="4">
    <source>
        <dbReference type="ARBA" id="ARBA00022764"/>
    </source>
</evidence>
<dbReference type="PANTHER" id="PTHR30222">
    <property type="entry name" value="SPERMIDINE/PUTRESCINE-BINDING PERIPLASMIC PROTEIN"/>
    <property type="match status" value="1"/>
</dbReference>
<evidence type="ECO:0000256" key="3">
    <source>
        <dbReference type="ARBA" id="ARBA00022729"/>
    </source>
</evidence>
<protein>
    <submittedName>
        <fullName evidence="5">PotD/PotF family extracellular solute-binding protein</fullName>
    </submittedName>
</protein>
<dbReference type="GO" id="GO:0019808">
    <property type="term" value="F:polyamine binding"/>
    <property type="evidence" value="ECO:0007669"/>
    <property type="project" value="InterPro"/>
</dbReference>
<dbReference type="GO" id="GO:0042597">
    <property type="term" value="C:periplasmic space"/>
    <property type="evidence" value="ECO:0007669"/>
    <property type="project" value="UniProtKB-SubCell"/>
</dbReference>
<keyword evidence="3" id="KW-0732">Signal</keyword>
<keyword evidence="6" id="KW-1185">Reference proteome</keyword>
<keyword evidence="2" id="KW-0813">Transport</keyword>
<gene>
    <name evidence="5" type="ORF">M8523_23945</name>
</gene>
<dbReference type="RefSeq" id="WP_282587437.1">
    <property type="nucleotide sequence ID" value="NZ_JAMOIM010000020.1"/>
</dbReference>
<dbReference type="SUPFAM" id="SSF53850">
    <property type="entry name" value="Periplasmic binding protein-like II"/>
    <property type="match status" value="1"/>
</dbReference>
<evidence type="ECO:0000313" key="5">
    <source>
        <dbReference type="EMBL" id="MCW6511064.1"/>
    </source>
</evidence>
<dbReference type="Gene3D" id="3.40.190.10">
    <property type="entry name" value="Periplasmic binding protein-like II"/>
    <property type="match status" value="2"/>
</dbReference>
<sequence length="359" mass="37064">MIRHVAALAFLVLTSVTVGERVDAAEKAGTVRVLSISDALDPASLDTFGRETGIGVLVDSFVASDAIERMMRAAAPPYDLVLIPASALGPLLKAGLLARLDAAAVPDAVPIEPRLVEALAALSGTGFAVPFDWYATVLALNAARLKAANVTLDAGTGWDVLTKPDVLRAVAACGFGVPDQPRTLYALTLAITVPPDRAPTVLDRRRALSVLAQLKLAAKSGTEAELADSAAQGDLCAAILPGPAAVLASERAKVAESGVDLMVLTPQTGSLLWMDVLAVPAASVNRDAGLALLRFLLRPETAAIMARAGHVAPATRNPPAPGIGNTADAAMLRSLVIPQPLDPALARVIETQWQHGAAH</sequence>
<dbReference type="PRINTS" id="PR00909">
    <property type="entry name" value="SPERMDNBNDNG"/>
</dbReference>
<dbReference type="Pfam" id="PF13416">
    <property type="entry name" value="SBP_bac_8"/>
    <property type="match status" value="1"/>
</dbReference>
<dbReference type="InterPro" id="IPR001188">
    <property type="entry name" value="Sperm_putr-bd"/>
</dbReference>
<dbReference type="EMBL" id="JAMOIM010000020">
    <property type="protein sequence ID" value="MCW6511064.1"/>
    <property type="molecule type" value="Genomic_DNA"/>
</dbReference>